<dbReference type="EMBL" id="UNOZ01000026">
    <property type="protein sequence ID" value="SYX91105.1"/>
    <property type="molecule type" value="Genomic_DNA"/>
</dbReference>
<organism evidence="1 2">
    <name type="scientific">Pseudomonas reidholzensis</name>
    <dbReference type="NCBI Taxonomy" id="1785162"/>
    <lineage>
        <taxon>Bacteria</taxon>
        <taxon>Pseudomonadati</taxon>
        <taxon>Pseudomonadota</taxon>
        <taxon>Gammaproteobacteria</taxon>
        <taxon>Pseudomonadales</taxon>
        <taxon>Pseudomonadaceae</taxon>
        <taxon>Pseudomonas</taxon>
    </lineage>
</organism>
<dbReference type="SUPFAM" id="SSF52172">
    <property type="entry name" value="CheY-like"/>
    <property type="match status" value="1"/>
</dbReference>
<keyword evidence="1" id="KW-0808">Transferase</keyword>
<dbReference type="RefSeq" id="WP_119142945.1">
    <property type="nucleotide sequence ID" value="NZ_CBCSFL010000037.1"/>
</dbReference>
<keyword evidence="1" id="KW-0418">Kinase</keyword>
<protein>
    <submittedName>
        <fullName evidence="1">Hisitidine kinase</fullName>
    </submittedName>
</protein>
<evidence type="ECO:0000313" key="2">
    <source>
        <dbReference type="Proteomes" id="UP000263595"/>
    </source>
</evidence>
<dbReference type="AlphaFoldDB" id="A0A383RW22"/>
<dbReference type="GO" id="GO:0016301">
    <property type="term" value="F:kinase activity"/>
    <property type="evidence" value="ECO:0007669"/>
    <property type="project" value="UniProtKB-KW"/>
</dbReference>
<dbReference type="Gene3D" id="3.40.50.2300">
    <property type="match status" value="1"/>
</dbReference>
<dbReference type="InterPro" id="IPR011006">
    <property type="entry name" value="CheY-like_superfamily"/>
</dbReference>
<gene>
    <name evidence="1" type="ORF">CCOS865_03374</name>
</gene>
<accession>A0A383RW22</accession>
<keyword evidence="2" id="KW-1185">Reference proteome</keyword>
<reference evidence="2" key="1">
    <citation type="submission" date="2018-08" db="EMBL/GenBank/DDBJ databases">
        <authorList>
            <person name="Blom J."/>
        </authorList>
    </citation>
    <scope>NUCLEOTIDE SEQUENCE [LARGE SCALE GENOMIC DNA]</scope>
    <source>
        <strain evidence="2">CCOS 865</strain>
    </source>
</reference>
<dbReference type="Proteomes" id="UP000263595">
    <property type="component" value="Unassembled WGS sequence"/>
</dbReference>
<proteinExistence type="predicted"/>
<name>A0A383RW22_9PSED</name>
<sequence length="159" mass="17632">MPNKSMRILIADEHPSQRLQLEKMLNALGYYRIAPVDSFEDLQRLVLSALQPFSLLIGNIELASHAGVDLARFCRVSSQIQHALLYHSQHLKVPAVPQTERKAVSISLPKVPDSEALESFMAIVDLPVVVGRLPLPAGLSSTSGYPKQRMNFAQTVFSR</sequence>
<evidence type="ECO:0000313" key="1">
    <source>
        <dbReference type="EMBL" id="SYX91105.1"/>
    </source>
</evidence>
<dbReference type="OrthoDB" id="7028668at2"/>